<dbReference type="RefSeq" id="WP_171481955.1">
    <property type="nucleotide sequence ID" value="NZ_JABGBP010000314.1"/>
</dbReference>
<dbReference type="EMBL" id="JABGBP010000314">
    <property type="protein sequence ID" value="NOL60846.1"/>
    <property type="molecule type" value="Genomic_DNA"/>
</dbReference>
<feature type="domain" description="DNA primase/polymerase bifunctional N-terminal" evidence="2">
    <location>
        <begin position="52"/>
        <end position="171"/>
    </location>
</feature>
<evidence type="ECO:0000313" key="3">
    <source>
        <dbReference type="EMBL" id="NOL60846.1"/>
    </source>
</evidence>
<organism evidence="3 4">
    <name type="scientific">Ferroplasma acidiphilum</name>
    <dbReference type="NCBI Taxonomy" id="74969"/>
    <lineage>
        <taxon>Archaea</taxon>
        <taxon>Methanobacteriati</taxon>
        <taxon>Thermoplasmatota</taxon>
        <taxon>Thermoplasmata</taxon>
        <taxon>Thermoplasmatales</taxon>
        <taxon>Ferroplasmaceae</taxon>
        <taxon>Ferroplasma</taxon>
    </lineage>
</organism>
<evidence type="ECO:0000256" key="1">
    <source>
        <dbReference type="SAM" id="MobiDB-lite"/>
    </source>
</evidence>
<dbReference type="GO" id="GO:0008270">
    <property type="term" value="F:zinc ion binding"/>
    <property type="evidence" value="ECO:0007669"/>
    <property type="project" value="InterPro"/>
</dbReference>
<feature type="region of interest" description="Disordered" evidence="1">
    <location>
        <begin position="1"/>
        <end position="23"/>
    </location>
</feature>
<dbReference type="InterPro" id="IPR015330">
    <property type="entry name" value="DNA_primase/pol_bifunc_N"/>
</dbReference>
<sequence>MINRNWGRPQPINSSYSTRNNTTKNINFSADRIGIAAKFIDFMPNYPRVRAIKVKPKSKEPLELNWQKINNYSVKSTHVLNHLMNGGNWGLVHPSGMSCAIDGDIPEIRAAALSLGNTLEWNTGTPGHYCELFLIKDEPVGNIPLKDGAYIRGKGGQNLGPGSIHPNGNIYGDIYLHLVPPLEVTKAELLDSLNPFIEGKEKIAKNYSKPDYQNQLNPNFLTMKDLVDVTGFKQNGSKFQGPHPIHGSTTGTNFVVDLTSNQWICFRHDTGGGPLQWIAVSTGVIACEESTPGKVKGDIFWRTIAAAHDTYSLSYKQLVAALGGKENGK</sequence>
<accession>A0A7K4FP99</accession>
<dbReference type="Pfam" id="PF09250">
    <property type="entry name" value="Prim-Pol"/>
    <property type="match status" value="1"/>
</dbReference>
<dbReference type="AlphaFoldDB" id="A0A7K4FP99"/>
<feature type="compositionally biased region" description="Polar residues" evidence="1">
    <location>
        <begin position="11"/>
        <end position="23"/>
    </location>
</feature>
<dbReference type="Gene3D" id="3.90.580.10">
    <property type="entry name" value="Zinc finger, CHC2-type domain"/>
    <property type="match status" value="1"/>
</dbReference>
<reference evidence="3 4" key="1">
    <citation type="submission" date="2020-05" db="EMBL/GenBank/DDBJ databases">
        <authorList>
            <person name="Zhang R."/>
        </authorList>
    </citation>
    <scope>NUCLEOTIDE SEQUENCE [LARGE SCALE GENOMIC DNA]</scope>
    <source>
        <strain evidence="3 4">DSM 28986</strain>
    </source>
</reference>
<dbReference type="GO" id="GO:0006260">
    <property type="term" value="P:DNA replication"/>
    <property type="evidence" value="ECO:0007669"/>
    <property type="project" value="InterPro"/>
</dbReference>
<gene>
    <name evidence="3" type="ORF">HLB00_08415</name>
</gene>
<protein>
    <recommendedName>
        <fullName evidence="2">DNA primase/polymerase bifunctional N-terminal domain-containing protein</fullName>
    </recommendedName>
</protein>
<dbReference type="GO" id="GO:0003677">
    <property type="term" value="F:DNA binding"/>
    <property type="evidence" value="ECO:0007669"/>
    <property type="project" value="InterPro"/>
</dbReference>
<evidence type="ECO:0000259" key="2">
    <source>
        <dbReference type="Pfam" id="PF09250"/>
    </source>
</evidence>
<proteinExistence type="predicted"/>
<dbReference type="Proteomes" id="UP000546917">
    <property type="component" value="Unassembled WGS sequence"/>
</dbReference>
<comment type="caution">
    <text evidence="3">The sequence shown here is derived from an EMBL/GenBank/DDBJ whole genome shotgun (WGS) entry which is preliminary data.</text>
</comment>
<dbReference type="InterPro" id="IPR036977">
    <property type="entry name" value="DNA_primase_Znf_CHC2"/>
</dbReference>
<evidence type="ECO:0000313" key="4">
    <source>
        <dbReference type="Proteomes" id="UP000546917"/>
    </source>
</evidence>
<name>A0A7K4FP99_9ARCH</name>
<dbReference type="SUPFAM" id="SSF57783">
    <property type="entry name" value="Zinc beta-ribbon"/>
    <property type="match status" value="1"/>
</dbReference>